<dbReference type="InterPro" id="IPR001451">
    <property type="entry name" value="Hexapep"/>
</dbReference>
<gene>
    <name evidence="7" type="ORF">KC19_5G142000</name>
</gene>
<dbReference type="PANTHER" id="PTHR43480:SF1">
    <property type="entry name" value="ACYL-[ACYL-CARRIER-PROTEIN]--UDP-N-ACETYLGLUCOSAMINE O-ACYLTRANSFERASE, MITOCHONDRIAL-RELATED"/>
    <property type="match status" value="1"/>
</dbReference>
<accession>A0A8T0I385</accession>
<evidence type="ECO:0000256" key="2">
    <source>
        <dbReference type="ARBA" id="ARBA00022556"/>
    </source>
</evidence>
<dbReference type="InterPro" id="IPR037157">
    <property type="entry name" value="Acetyltransf_C_sf"/>
</dbReference>
<dbReference type="InterPro" id="IPR029098">
    <property type="entry name" value="Acetyltransf_C"/>
</dbReference>
<evidence type="ECO:0000256" key="3">
    <source>
        <dbReference type="ARBA" id="ARBA00022679"/>
    </source>
</evidence>
<dbReference type="CDD" id="cd03351">
    <property type="entry name" value="LbH_UDP-GlcNAc_AT"/>
    <property type="match status" value="1"/>
</dbReference>
<dbReference type="Pfam" id="PF13720">
    <property type="entry name" value="Acetyltransf_11"/>
    <property type="match status" value="1"/>
</dbReference>
<dbReference type="GO" id="GO:0016020">
    <property type="term" value="C:membrane"/>
    <property type="evidence" value="ECO:0007669"/>
    <property type="project" value="GOC"/>
</dbReference>
<dbReference type="Gene3D" id="1.20.1180.10">
    <property type="entry name" value="Udp N-acetylglucosamine O-acyltransferase, C-terminal domain"/>
    <property type="match status" value="1"/>
</dbReference>
<dbReference type="InterPro" id="IPR010137">
    <property type="entry name" value="Lipid_A_LpxA"/>
</dbReference>
<sequence>MQVVKNVVADSVIRRRKPSKVSQLLELQFRIPGSWANDARGAFSRNYIWPPWDQVCSSYISDLPNSAGAFRCSSQVERLQDIGSAMASQVFSNGSLLGGVTCSAMPGSPSAQRSSLSLLVPTSSSRNLSSGMPMVSQRGLFEKQRLGKRGMVSRAVAEPDFSEKTDGVQTENMLPLSRSNKGDAVSTSMMDAALTSVIPECKFIHETAIVHPNAFIGEGVVISAFCTVGPGVSIGRGTKLHPGSHICGDTELGEDCEVMNGAVVGADILGRTVIGNHNTIGYHAVVGVKCQDMKFKEGDECYLHIGNNNDIREYVSIHRSAKSNDCTVIGDDNLIMGSCHVAHDCKLGNHNILANGTLIGGHVVLEDYIHTGGAVAIHQYCHIDSYSFLAGGSMVTRDVPMYMMVSGDRAELRGLNLEGMRRLGFSDLEVKSIRRTYQKLFMNSDTEAGSLVDRLSDLEANEEVTKVPAVVAMLRSVRNCFGEKRRGICAFRHWTSA</sequence>
<keyword evidence="5" id="KW-0012">Acyltransferase</keyword>
<organism evidence="7 8">
    <name type="scientific">Ceratodon purpureus</name>
    <name type="common">Fire moss</name>
    <name type="synonym">Dicranum purpureum</name>
    <dbReference type="NCBI Taxonomy" id="3225"/>
    <lineage>
        <taxon>Eukaryota</taxon>
        <taxon>Viridiplantae</taxon>
        <taxon>Streptophyta</taxon>
        <taxon>Embryophyta</taxon>
        <taxon>Bryophyta</taxon>
        <taxon>Bryophytina</taxon>
        <taxon>Bryopsida</taxon>
        <taxon>Dicranidae</taxon>
        <taxon>Pseudoditrichales</taxon>
        <taxon>Ditrichaceae</taxon>
        <taxon>Ceratodon</taxon>
    </lineage>
</organism>
<evidence type="ECO:0000313" key="8">
    <source>
        <dbReference type="Proteomes" id="UP000822688"/>
    </source>
</evidence>
<keyword evidence="4" id="KW-0443">Lipid metabolism</keyword>
<dbReference type="PANTHER" id="PTHR43480">
    <property type="entry name" value="ACYL-[ACYL-CARRIER-PROTEIN]--UDP-N-ACETYLGLUCOSAMINE O-ACYLTRANSFERASE"/>
    <property type="match status" value="1"/>
</dbReference>
<dbReference type="AlphaFoldDB" id="A0A8T0I385"/>
<feature type="domain" description="UDP N-acetylglucosamine O-acyltransferase C-terminal" evidence="6">
    <location>
        <begin position="398"/>
        <end position="489"/>
    </location>
</feature>
<dbReference type="GO" id="GO:0008780">
    <property type="term" value="F:acyl-[acyl-carrier-protein]-UDP-N-acetylglucosamine O-acyltransferase activity"/>
    <property type="evidence" value="ECO:0007669"/>
    <property type="project" value="InterPro"/>
</dbReference>
<dbReference type="GO" id="GO:0009245">
    <property type="term" value="P:lipid A biosynthetic process"/>
    <property type="evidence" value="ECO:0007669"/>
    <property type="project" value="UniProtKB-KW"/>
</dbReference>
<protein>
    <recommendedName>
        <fullName evidence="6">UDP N-acetylglucosamine O-acyltransferase C-terminal domain-containing protein</fullName>
    </recommendedName>
</protein>
<evidence type="ECO:0000256" key="1">
    <source>
        <dbReference type="ARBA" id="ARBA00022516"/>
    </source>
</evidence>
<keyword evidence="8" id="KW-1185">Reference proteome</keyword>
<comment type="caution">
    <text evidence="7">The sequence shown here is derived from an EMBL/GenBank/DDBJ whole genome shotgun (WGS) entry which is preliminary data.</text>
</comment>
<keyword evidence="3" id="KW-0808">Transferase</keyword>
<reference evidence="7" key="1">
    <citation type="submission" date="2020-06" db="EMBL/GenBank/DDBJ databases">
        <title>WGS assembly of Ceratodon purpureus strain R40.</title>
        <authorList>
            <person name="Carey S.B."/>
            <person name="Jenkins J."/>
            <person name="Shu S."/>
            <person name="Lovell J.T."/>
            <person name="Sreedasyam A."/>
            <person name="Maumus F."/>
            <person name="Tiley G.P."/>
            <person name="Fernandez-Pozo N."/>
            <person name="Barry K."/>
            <person name="Chen C."/>
            <person name="Wang M."/>
            <person name="Lipzen A."/>
            <person name="Daum C."/>
            <person name="Saski C.A."/>
            <person name="Payton A.C."/>
            <person name="Mcbreen J.C."/>
            <person name="Conrad R.E."/>
            <person name="Kollar L.M."/>
            <person name="Olsson S."/>
            <person name="Huttunen S."/>
            <person name="Landis J.B."/>
            <person name="Wickett N.J."/>
            <person name="Johnson M.G."/>
            <person name="Rensing S.A."/>
            <person name="Grimwood J."/>
            <person name="Schmutz J."/>
            <person name="Mcdaniel S.F."/>
        </authorList>
    </citation>
    <scope>NUCLEOTIDE SEQUENCE</scope>
    <source>
        <strain evidence="7">R40</strain>
    </source>
</reference>
<dbReference type="Gene3D" id="2.160.10.10">
    <property type="entry name" value="Hexapeptide repeat proteins"/>
    <property type="match status" value="1"/>
</dbReference>
<evidence type="ECO:0000313" key="7">
    <source>
        <dbReference type="EMBL" id="KAG0577251.1"/>
    </source>
</evidence>
<name>A0A8T0I385_CERPU</name>
<keyword evidence="2" id="KW-0441">Lipid A biosynthesis</keyword>
<dbReference type="InterPro" id="IPR011004">
    <property type="entry name" value="Trimer_LpxA-like_sf"/>
</dbReference>
<dbReference type="Pfam" id="PF00132">
    <property type="entry name" value="Hexapep"/>
    <property type="match status" value="2"/>
</dbReference>
<dbReference type="SUPFAM" id="SSF51161">
    <property type="entry name" value="Trimeric LpxA-like enzymes"/>
    <property type="match status" value="1"/>
</dbReference>
<dbReference type="EMBL" id="CM026425">
    <property type="protein sequence ID" value="KAG0577251.1"/>
    <property type="molecule type" value="Genomic_DNA"/>
</dbReference>
<evidence type="ECO:0000259" key="6">
    <source>
        <dbReference type="Pfam" id="PF13720"/>
    </source>
</evidence>
<evidence type="ECO:0000256" key="4">
    <source>
        <dbReference type="ARBA" id="ARBA00023098"/>
    </source>
</evidence>
<keyword evidence="1" id="KW-0444">Lipid biosynthesis</keyword>
<proteinExistence type="predicted"/>
<evidence type="ECO:0000256" key="5">
    <source>
        <dbReference type="ARBA" id="ARBA00023315"/>
    </source>
</evidence>
<dbReference type="Proteomes" id="UP000822688">
    <property type="component" value="Chromosome 5"/>
</dbReference>